<feature type="transmembrane region" description="Helical" evidence="2">
    <location>
        <begin position="42"/>
        <end position="62"/>
    </location>
</feature>
<dbReference type="Pfam" id="PF14030">
    <property type="entry name" value="DUF4245"/>
    <property type="match status" value="1"/>
</dbReference>
<feature type="region of interest" description="Disordered" evidence="1">
    <location>
        <begin position="1"/>
        <end position="24"/>
    </location>
</feature>
<dbReference type="InterPro" id="IPR025339">
    <property type="entry name" value="DUF4245"/>
</dbReference>
<evidence type="ECO:0000256" key="2">
    <source>
        <dbReference type="SAM" id="Phobius"/>
    </source>
</evidence>
<dbReference type="Proteomes" id="UP000655366">
    <property type="component" value="Unassembled WGS sequence"/>
</dbReference>
<name>A0A931G4D6_9MICC</name>
<keyword evidence="2" id="KW-1133">Transmembrane helix</keyword>
<accession>A0A931G4D6</accession>
<organism evidence="3 4">
    <name type="scientific">Arthrobacter terrae</name>
    <dbReference type="NCBI Taxonomy" id="2935737"/>
    <lineage>
        <taxon>Bacteria</taxon>
        <taxon>Bacillati</taxon>
        <taxon>Actinomycetota</taxon>
        <taxon>Actinomycetes</taxon>
        <taxon>Micrococcales</taxon>
        <taxon>Micrococcaceae</taxon>
        <taxon>Arthrobacter</taxon>
    </lineage>
</organism>
<dbReference type="RefSeq" id="WP_196395237.1">
    <property type="nucleotide sequence ID" value="NZ_JADNYM010000003.1"/>
</dbReference>
<evidence type="ECO:0000313" key="3">
    <source>
        <dbReference type="EMBL" id="MBG0738280.1"/>
    </source>
</evidence>
<keyword evidence="2" id="KW-0812">Transmembrane</keyword>
<reference evidence="3 4" key="1">
    <citation type="submission" date="2020-11" db="EMBL/GenBank/DDBJ databases">
        <title>Arthrobacter antarcticus sp. nov., isolated from Antarctic Soil.</title>
        <authorList>
            <person name="Li J."/>
        </authorList>
    </citation>
    <scope>NUCLEOTIDE SEQUENCE [LARGE SCALE GENOMIC DNA]</scope>
    <source>
        <strain evidence="3 4">Z1-20</strain>
    </source>
</reference>
<gene>
    <name evidence="3" type="ORF">IV500_02385</name>
</gene>
<keyword evidence="4" id="KW-1185">Reference proteome</keyword>
<dbReference type="EMBL" id="JADNYM010000003">
    <property type="protein sequence ID" value="MBG0738280.1"/>
    <property type="molecule type" value="Genomic_DNA"/>
</dbReference>
<comment type="caution">
    <text evidence="3">The sequence shown here is derived from an EMBL/GenBank/DDBJ whole genome shotgun (WGS) entry which is preliminary data.</text>
</comment>
<proteinExistence type="predicted"/>
<evidence type="ECO:0000313" key="4">
    <source>
        <dbReference type="Proteomes" id="UP000655366"/>
    </source>
</evidence>
<dbReference type="AlphaFoldDB" id="A0A931G4D6"/>
<keyword evidence="2" id="KW-0472">Membrane</keyword>
<evidence type="ECO:0000256" key="1">
    <source>
        <dbReference type="SAM" id="MobiDB-lite"/>
    </source>
</evidence>
<sequence length="226" mass="23475">MTHIHDDGSPTDVLPPQEPEKPAPAVRPVIAASAAKRANASIMGMVLALLVTLAVVLPVILLNAHQNASVYRPDVDVPVIAAQARDVAGFAPVAALPPGWSVNYARWKSAGADGVAFWEVGYVSASGQFISLKQSALANPSWLAQNANNAPVTGERQIGAHNWELRDKPGSDKSLILQYRGTTMILTGSAPLTDFDTLGAAAIASIDHQLDSPTGGAATPTTGSSK</sequence>
<protein>
    <submittedName>
        <fullName evidence="3">DUF4245 domain-containing protein</fullName>
    </submittedName>
</protein>